<organism evidence="2 3">
    <name type="scientific">Colocasia esculenta</name>
    <name type="common">Wild taro</name>
    <name type="synonym">Arum esculentum</name>
    <dbReference type="NCBI Taxonomy" id="4460"/>
    <lineage>
        <taxon>Eukaryota</taxon>
        <taxon>Viridiplantae</taxon>
        <taxon>Streptophyta</taxon>
        <taxon>Embryophyta</taxon>
        <taxon>Tracheophyta</taxon>
        <taxon>Spermatophyta</taxon>
        <taxon>Magnoliopsida</taxon>
        <taxon>Liliopsida</taxon>
        <taxon>Araceae</taxon>
        <taxon>Aroideae</taxon>
        <taxon>Colocasieae</taxon>
        <taxon>Colocasia</taxon>
    </lineage>
</organism>
<keyword evidence="3" id="KW-1185">Reference proteome</keyword>
<evidence type="ECO:0000313" key="2">
    <source>
        <dbReference type="EMBL" id="MQL94112.1"/>
    </source>
</evidence>
<dbReference type="AlphaFoldDB" id="A0A843V700"/>
<sequence>MLLEATSYGFYNMCNWILRDKLVIKISILVICDGLAPARLAGTGLAAAGEAPLPGIHLLGSLVSLLVSYALASSLRPKKVGLFVKEPAFTDAGEPVVFFTEDDISRSEEPLSFAIIAKCSYGRLAIAEIKSCLTQRLALQRSVVISVLNPRHLLAAA</sequence>
<dbReference type="Proteomes" id="UP000652761">
    <property type="component" value="Unassembled WGS sequence"/>
</dbReference>
<protein>
    <submittedName>
        <fullName evidence="2">Uncharacterized protein</fullName>
    </submittedName>
</protein>
<feature type="transmembrane region" description="Helical" evidence="1">
    <location>
        <begin position="53"/>
        <end position="72"/>
    </location>
</feature>
<keyword evidence="1" id="KW-0472">Membrane</keyword>
<reference evidence="2" key="1">
    <citation type="submission" date="2017-07" db="EMBL/GenBank/DDBJ databases">
        <title>Taro Niue Genome Assembly and Annotation.</title>
        <authorList>
            <person name="Atibalentja N."/>
            <person name="Keating K."/>
            <person name="Fields C.J."/>
        </authorList>
    </citation>
    <scope>NUCLEOTIDE SEQUENCE</scope>
    <source>
        <strain evidence="2">Niue_2</strain>
        <tissue evidence="2">Leaf</tissue>
    </source>
</reference>
<comment type="caution">
    <text evidence="2">The sequence shown here is derived from an EMBL/GenBank/DDBJ whole genome shotgun (WGS) entry which is preliminary data.</text>
</comment>
<proteinExistence type="predicted"/>
<name>A0A843V700_COLES</name>
<dbReference type="OrthoDB" id="1002340at2759"/>
<keyword evidence="1" id="KW-0812">Transmembrane</keyword>
<feature type="transmembrane region" description="Helical" evidence="1">
    <location>
        <begin position="22"/>
        <end position="41"/>
    </location>
</feature>
<evidence type="ECO:0000313" key="3">
    <source>
        <dbReference type="Proteomes" id="UP000652761"/>
    </source>
</evidence>
<accession>A0A843V700</accession>
<keyword evidence="1" id="KW-1133">Transmembrane helix</keyword>
<evidence type="ECO:0000256" key="1">
    <source>
        <dbReference type="SAM" id="Phobius"/>
    </source>
</evidence>
<dbReference type="EMBL" id="NMUH01001632">
    <property type="protein sequence ID" value="MQL94112.1"/>
    <property type="molecule type" value="Genomic_DNA"/>
</dbReference>
<gene>
    <name evidence="2" type="ORF">Taro_026763</name>
</gene>